<evidence type="ECO:0000256" key="2">
    <source>
        <dbReference type="ARBA" id="ARBA00022617"/>
    </source>
</evidence>
<evidence type="ECO:0000313" key="9">
    <source>
        <dbReference type="EMBL" id="GGI54240.1"/>
    </source>
</evidence>
<dbReference type="GO" id="GO:0046872">
    <property type="term" value="F:metal ion binding"/>
    <property type="evidence" value="ECO:0007669"/>
    <property type="project" value="UniProtKB-KW"/>
</dbReference>
<dbReference type="AlphaFoldDB" id="A0A8J3B3D8"/>
<evidence type="ECO:0000256" key="7">
    <source>
        <dbReference type="SAM" id="SignalP"/>
    </source>
</evidence>
<keyword evidence="10" id="KW-1185">Reference proteome</keyword>
<reference evidence="9" key="2">
    <citation type="submission" date="2020-09" db="EMBL/GenBank/DDBJ databases">
        <authorList>
            <person name="Sun Q."/>
            <person name="Sedlacek I."/>
        </authorList>
    </citation>
    <scope>NUCLEOTIDE SEQUENCE</scope>
    <source>
        <strain evidence="9">CCM 7664</strain>
    </source>
</reference>
<dbReference type="EMBL" id="BMDP01000002">
    <property type="protein sequence ID" value="GGI54240.1"/>
    <property type="molecule type" value="Genomic_DNA"/>
</dbReference>
<keyword evidence="2 6" id="KW-0349">Heme</keyword>
<evidence type="ECO:0000256" key="3">
    <source>
        <dbReference type="ARBA" id="ARBA00022723"/>
    </source>
</evidence>
<evidence type="ECO:0000313" key="10">
    <source>
        <dbReference type="Proteomes" id="UP000627205"/>
    </source>
</evidence>
<protein>
    <recommendedName>
        <fullName evidence="8">Cytochrome c domain-containing protein</fullName>
    </recommendedName>
</protein>
<keyword evidence="7" id="KW-0732">Signal</keyword>
<comment type="caution">
    <text evidence="9">The sequence shown here is derived from an EMBL/GenBank/DDBJ whole genome shotgun (WGS) entry which is preliminary data.</text>
</comment>
<evidence type="ECO:0000256" key="6">
    <source>
        <dbReference type="PROSITE-ProRule" id="PRU00433"/>
    </source>
</evidence>
<dbReference type="InterPro" id="IPR036909">
    <property type="entry name" value="Cyt_c-like_dom_sf"/>
</dbReference>
<reference evidence="9" key="1">
    <citation type="journal article" date="2014" name="Int. J. Syst. Evol. Microbiol.">
        <title>Complete genome sequence of Corynebacterium casei LMG S-19264T (=DSM 44701T), isolated from a smear-ripened cheese.</title>
        <authorList>
            <consortium name="US DOE Joint Genome Institute (JGI-PGF)"/>
            <person name="Walter F."/>
            <person name="Albersmeier A."/>
            <person name="Kalinowski J."/>
            <person name="Ruckert C."/>
        </authorList>
    </citation>
    <scope>NUCLEOTIDE SEQUENCE</scope>
    <source>
        <strain evidence="9">CCM 7664</strain>
    </source>
</reference>
<organism evidence="9 10">
    <name type="scientific">Oxalicibacterium solurbis</name>
    <dbReference type="NCBI Taxonomy" id="69280"/>
    <lineage>
        <taxon>Bacteria</taxon>
        <taxon>Pseudomonadati</taxon>
        <taxon>Pseudomonadota</taxon>
        <taxon>Betaproteobacteria</taxon>
        <taxon>Burkholderiales</taxon>
        <taxon>Oxalobacteraceae</taxon>
        <taxon>Oxalicibacterium</taxon>
    </lineage>
</organism>
<keyword evidence="4" id="KW-0249">Electron transport</keyword>
<dbReference type="PROSITE" id="PS51007">
    <property type="entry name" value="CYTC"/>
    <property type="match status" value="1"/>
</dbReference>
<evidence type="ECO:0000259" key="8">
    <source>
        <dbReference type="PROSITE" id="PS51007"/>
    </source>
</evidence>
<dbReference type="InterPro" id="IPR051811">
    <property type="entry name" value="Cytochrome_c550/c551-like"/>
</dbReference>
<dbReference type="GO" id="GO:0020037">
    <property type="term" value="F:heme binding"/>
    <property type="evidence" value="ECO:0007669"/>
    <property type="project" value="InterPro"/>
</dbReference>
<keyword evidence="1" id="KW-0813">Transport</keyword>
<dbReference type="PANTHER" id="PTHR37823:SF1">
    <property type="entry name" value="CYTOCHROME C-553-LIKE"/>
    <property type="match status" value="1"/>
</dbReference>
<dbReference type="Gene3D" id="1.10.760.10">
    <property type="entry name" value="Cytochrome c-like domain"/>
    <property type="match status" value="1"/>
</dbReference>
<evidence type="ECO:0000256" key="1">
    <source>
        <dbReference type="ARBA" id="ARBA00022448"/>
    </source>
</evidence>
<feature type="domain" description="Cytochrome c" evidence="8">
    <location>
        <begin position="179"/>
        <end position="267"/>
    </location>
</feature>
<keyword evidence="3 6" id="KW-0479">Metal-binding</keyword>
<dbReference type="GO" id="GO:0009055">
    <property type="term" value="F:electron transfer activity"/>
    <property type="evidence" value="ECO:0007669"/>
    <property type="project" value="InterPro"/>
</dbReference>
<evidence type="ECO:0000256" key="5">
    <source>
        <dbReference type="ARBA" id="ARBA00023004"/>
    </source>
</evidence>
<keyword evidence="5 6" id="KW-0408">Iron</keyword>
<accession>A0A8J3B3D8</accession>
<dbReference type="Pfam" id="PF00034">
    <property type="entry name" value="Cytochrom_C"/>
    <property type="match status" value="1"/>
</dbReference>
<sequence length="285" mass="31579">MRIPFAHAIGLLLCTILTFATAHAADEPVLQLQLANQKQKLALSNLLRHPSTQTITIPDDPTYKRSMSYQAIPLSAILRDIRGFEALQFKASDGFVATIPVSLLRSASEPWLALEPQTRPWPAVAPGKPSAGAFYLVWLMPEKSGVSPEQWPFQIESIADVEPLEKRYPQIVPQAQADSAAWRGMHLFTVNCASCHRINGGGDGAVGPDLNLPFNPTEYFQEDFLRRLIRDSSSVRNWPQRVMPAFSETVLSDTQLDDLLAYLHQMAKQKAAAPQPQSSPQSPQQ</sequence>
<dbReference type="Proteomes" id="UP000627205">
    <property type="component" value="Unassembled WGS sequence"/>
</dbReference>
<feature type="chain" id="PRO_5035168017" description="Cytochrome c domain-containing protein" evidence="7">
    <location>
        <begin position="25"/>
        <end position="285"/>
    </location>
</feature>
<dbReference type="InterPro" id="IPR009056">
    <property type="entry name" value="Cyt_c-like_dom"/>
</dbReference>
<dbReference type="SUPFAM" id="SSF46626">
    <property type="entry name" value="Cytochrome c"/>
    <property type="match status" value="1"/>
</dbReference>
<feature type="signal peptide" evidence="7">
    <location>
        <begin position="1"/>
        <end position="24"/>
    </location>
</feature>
<evidence type="ECO:0000256" key="4">
    <source>
        <dbReference type="ARBA" id="ARBA00022982"/>
    </source>
</evidence>
<name>A0A8J3B3D8_9BURK</name>
<gene>
    <name evidence="9" type="ORF">GCM10011430_14140</name>
</gene>
<dbReference type="PANTHER" id="PTHR37823">
    <property type="entry name" value="CYTOCHROME C-553-LIKE"/>
    <property type="match status" value="1"/>
</dbReference>
<proteinExistence type="predicted"/>